<comment type="caution">
    <text evidence="2">The sequence shown here is derived from an EMBL/GenBank/DDBJ whole genome shotgun (WGS) entry which is preliminary data.</text>
</comment>
<feature type="compositionally biased region" description="Low complexity" evidence="1">
    <location>
        <begin position="611"/>
        <end position="626"/>
    </location>
</feature>
<keyword evidence="3" id="KW-1185">Reference proteome</keyword>
<evidence type="ECO:0000256" key="1">
    <source>
        <dbReference type="SAM" id="MobiDB-lite"/>
    </source>
</evidence>
<evidence type="ECO:0000313" key="3">
    <source>
        <dbReference type="Proteomes" id="UP001178507"/>
    </source>
</evidence>
<feature type="compositionally biased region" description="Basic and acidic residues" evidence="1">
    <location>
        <begin position="469"/>
        <end position="491"/>
    </location>
</feature>
<proteinExistence type="predicted"/>
<dbReference type="AlphaFoldDB" id="A0AA36MJB3"/>
<feature type="region of interest" description="Disordered" evidence="1">
    <location>
        <begin position="221"/>
        <end position="303"/>
    </location>
</feature>
<evidence type="ECO:0000313" key="2">
    <source>
        <dbReference type="EMBL" id="CAJ1370395.1"/>
    </source>
</evidence>
<dbReference type="InterPro" id="IPR003903">
    <property type="entry name" value="UIM_dom"/>
</dbReference>
<feature type="compositionally biased region" description="Basic and acidic residues" evidence="1">
    <location>
        <begin position="389"/>
        <end position="411"/>
    </location>
</feature>
<dbReference type="EMBL" id="CAUJNA010000014">
    <property type="protein sequence ID" value="CAJ1370395.1"/>
    <property type="molecule type" value="Genomic_DNA"/>
</dbReference>
<organism evidence="2 3">
    <name type="scientific">Effrenium voratum</name>
    <dbReference type="NCBI Taxonomy" id="2562239"/>
    <lineage>
        <taxon>Eukaryota</taxon>
        <taxon>Sar</taxon>
        <taxon>Alveolata</taxon>
        <taxon>Dinophyceae</taxon>
        <taxon>Suessiales</taxon>
        <taxon>Symbiodiniaceae</taxon>
        <taxon>Effrenium</taxon>
    </lineage>
</organism>
<dbReference type="SUPFAM" id="SSF48464">
    <property type="entry name" value="ENTH/VHS domain"/>
    <property type="match status" value="1"/>
</dbReference>
<accession>A0AA36MJB3</accession>
<dbReference type="PROSITE" id="PS50330">
    <property type="entry name" value="UIM"/>
    <property type="match status" value="1"/>
</dbReference>
<feature type="region of interest" description="Disordered" evidence="1">
    <location>
        <begin position="386"/>
        <end position="764"/>
    </location>
</feature>
<feature type="compositionally biased region" description="Low complexity" evidence="1">
    <location>
        <begin position="649"/>
        <end position="670"/>
    </location>
</feature>
<dbReference type="PANTHER" id="PTHR48125">
    <property type="entry name" value="LP07818P1"/>
    <property type="match status" value="1"/>
</dbReference>
<feature type="compositionally biased region" description="Low complexity" evidence="1">
    <location>
        <begin position="445"/>
        <end position="458"/>
    </location>
</feature>
<dbReference type="PANTHER" id="PTHR48125:SF10">
    <property type="entry name" value="OS12G0136300 PROTEIN"/>
    <property type="match status" value="1"/>
</dbReference>
<protein>
    <recommendedName>
        <fullName evidence="4">VHS domain-containing protein</fullName>
    </recommendedName>
</protein>
<evidence type="ECO:0008006" key="4">
    <source>
        <dbReference type="Google" id="ProtNLM"/>
    </source>
</evidence>
<gene>
    <name evidence="2" type="ORF">EVOR1521_LOCUS967</name>
</gene>
<feature type="region of interest" description="Disordered" evidence="1">
    <location>
        <begin position="1"/>
        <end position="32"/>
    </location>
</feature>
<sequence>MQPSLIMQSEDAEAPPLPPPASPPEDATSFASAPSRPAWFLVQNALRPECSVDFPQITEICERLEMQPLETKATVAVLAKALKDRRHPLRVKLKALTIANEMLYNPRAVKEFSEVENLQGALEVLRQARGGELGPAMDENVRMLATEIAVRCFERPPNERPSEANGWKSLTKAMSVDLEKARKGVHKNFQQFSQNAEKQIGKAERAFERSATMFLQEAENIFVGPSPSGPSGLGDRDRDDQGSRPQLTKEEEELQWALRASLDEARRSKHRETATSLPSQPKRDKEKPQGPQDSQRLREAKRRAQALEAQLEAKLSEDEEQAKLHAKVEAAVQLAERFALQISEAEVELGVWQQRRKHLEEELASSKSTKELRERLAGLEAKVALKQSQETRDGLAEVKVGKAGPEPHEEGQQGPLKDGAHADSDACGTCPATQPPSPVPHDVPGSSSSEAARSGAGEVALPDPLMQPKDGELKAELDTKMAEQKEREVIEVQKGPAAQQANPTYAVPEVDGKQGPTGQEPPELQPAEEEAEQQLEPSSSDGTHAADSEALGGIFPIVDTTQPPGSGSARDASPSSCSSSEAAGNARTTSEDVEGTVEKDTSARPEPPAAQPSAEEAEQQPAPSSSDGTHAADSQAVGGIYPIVDTTQPPGSGSARDASPSSSSSSESAGNARTTGEDVEGTVEKDTSARPGPPEVQPSAEEAEQQPAPSSSDGTHAADSEAVGGMCPIVNTTQSPGSALARDASPSSCPASEAAGSARTTGEV</sequence>
<name>A0AA36MJB3_9DINO</name>
<dbReference type="InterPro" id="IPR008942">
    <property type="entry name" value="ENTH_VHS"/>
</dbReference>
<dbReference type="Proteomes" id="UP001178507">
    <property type="component" value="Unassembled WGS sequence"/>
</dbReference>
<feature type="compositionally biased region" description="Low complexity" evidence="1">
    <location>
        <begin position="563"/>
        <end position="586"/>
    </location>
</feature>
<feature type="compositionally biased region" description="Low complexity" evidence="1">
    <location>
        <begin position="744"/>
        <end position="758"/>
    </location>
</feature>
<reference evidence="2" key="1">
    <citation type="submission" date="2023-08" db="EMBL/GenBank/DDBJ databases">
        <authorList>
            <person name="Chen Y."/>
            <person name="Shah S."/>
            <person name="Dougan E. K."/>
            <person name="Thang M."/>
            <person name="Chan C."/>
        </authorList>
    </citation>
    <scope>NUCLEOTIDE SEQUENCE</scope>
</reference>